<dbReference type="SUPFAM" id="SSF46955">
    <property type="entry name" value="Putative DNA-binding domain"/>
    <property type="match status" value="1"/>
</dbReference>
<comment type="caution">
    <text evidence="2">The sequence shown here is derived from an EMBL/GenBank/DDBJ whole genome shotgun (WGS) entry which is preliminary data.</text>
</comment>
<reference evidence="2 3" key="1">
    <citation type="submission" date="2018-02" db="EMBL/GenBank/DDBJ databases">
        <title>Whole genome sequencing of endophytic bacterium.</title>
        <authorList>
            <person name="Eedara R."/>
            <person name="Podile A.R."/>
        </authorList>
    </citation>
    <scope>NUCLEOTIDE SEQUENCE [LARGE SCALE GENOMIC DNA]</scope>
    <source>
        <strain evidence="2 3">RP1T</strain>
    </source>
</reference>
<sequence>MSNIRVNEAAKYVGLSKSSLDKLRCFGGGPRYFKLGRAVVYSTDDLDIWMNERTRNSTWGANDNAQPQALAA</sequence>
<evidence type="ECO:0000313" key="3">
    <source>
        <dbReference type="Proteomes" id="UP000237682"/>
    </source>
</evidence>
<organism evidence="2 3">
    <name type="scientific">Labrys okinawensis</name>
    <dbReference type="NCBI Taxonomy" id="346911"/>
    <lineage>
        <taxon>Bacteria</taxon>
        <taxon>Pseudomonadati</taxon>
        <taxon>Pseudomonadota</taxon>
        <taxon>Alphaproteobacteria</taxon>
        <taxon>Hyphomicrobiales</taxon>
        <taxon>Xanthobacteraceae</taxon>
        <taxon>Labrys</taxon>
    </lineage>
</organism>
<dbReference type="Proteomes" id="UP000237682">
    <property type="component" value="Unassembled WGS sequence"/>
</dbReference>
<gene>
    <name evidence="2" type="ORF">C5L14_23200</name>
</gene>
<keyword evidence="2" id="KW-0238">DNA-binding</keyword>
<dbReference type="Pfam" id="PF12728">
    <property type="entry name" value="HTH_17"/>
    <property type="match status" value="1"/>
</dbReference>
<dbReference type="InterPro" id="IPR041657">
    <property type="entry name" value="HTH_17"/>
</dbReference>
<dbReference type="InterPro" id="IPR009061">
    <property type="entry name" value="DNA-bd_dom_put_sf"/>
</dbReference>
<feature type="domain" description="Helix-turn-helix" evidence="1">
    <location>
        <begin position="6"/>
        <end position="53"/>
    </location>
</feature>
<evidence type="ECO:0000313" key="2">
    <source>
        <dbReference type="EMBL" id="PRH85350.1"/>
    </source>
</evidence>
<dbReference type="AlphaFoldDB" id="A0A2S9Q7Q5"/>
<dbReference type="EMBL" id="PUEJ01000009">
    <property type="protein sequence ID" value="PRH85350.1"/>
    <property type="molecule type" value="Genomic_DNA"/>
</dbReference>
<dbReference type="RefSeq" id="WP_105864439.1">
    <property type="nucleotide sequence ID" value="NZ_PUEJ01000009.1"/>
</dbReference>
<name>A0A2S9Q7Q5_9HYPH</name>
<accession>A0A2S9Q7Q5</accession>
<keyword evidence="3" id="KW-1185">Reference proteome</keyword>
<dbReference type="OrthoDB" id="9806994at2"/>
<proteinExistence type="predicted"/>
<evidence type="ECO:0000259" key="1">
    <source>
        <dbReference type="Pfam" id="PF12728"/>
    </source>
</evidence>
<protein>
    <submittedName>
        <fullName evidence="2">DNA-binding protein</fullName>
    </submittedName>
</protein>
<dbReference type="GO" id="GO:0003677">
    <property type="term" value="F:DNA binding"/>
    <property type="evidence" value="ECO:0007669"/>
    <property type="project" value="UniProtKB-KW"/>
</dbReference>